<feature type="compositionally biased region" description="Basic and acidic residues" evidence="1">
    <location>
        <begin position="334"/>
        <end position="348"/>
    </location>
</feature>
<feature type="region of interest" description="Disordered" evidence="1">
    <location>
        <begin position="22"/>
        <end position="44"/>
    </location>
</feature>
<feature type="region of interest" description="Disordered" evidence="1">
    <location>
        <begin position="334"/>
        <end position="374"/>
    </location>
</feature>
<sequence length="374" mass="43445">MRPSARRQFYNFGTYYRYITPVQQRRKDPERNRHPVPVPDNIQTLDPHQITPKHWFDISQSSLRNLYRTLASKVLPDPHGRQFGEQLGTQNATFPPNTRGFLYFHSPKAWNPITGSIRFRLADEPTRRAFLDGTDLLMPHGIPWSLPLWELIVHKWGQSLFTILLHDGFAPPSMQVACKSHGFSRDSVLMPALGMPWATDFKFEHSRVYVCLPGMHPLPLMISHPWFNRDVRPVSAVTGRGMLSIVQLPDTTYGLRVDRVFQMKQELSISRTVVPQEGLITPLRVRALVKSTKIGEAKLRKLENYAFSPIRNLQWMPAHQDILDVYSHEDAARAKERQAEEREKEQRHYMVRPSTKDPLPYLRDLPPHRDQLRA</sequence>
<accession>A0ABQ0M5E1</accession>
<feature type="compositionally biased region" description="Basic and acidic residues" evidence="1">
    <location>
        <begin position="365"/>
        <end position="374"/>
    </location>
</feature>
<evidence type="ECO:0000313" key="3">
    <source>
        <dbReference type="Proteomes" id="UP000815677"/>
    </source>
</evidence>
<reference evidence="2" key="1">
    <citation type="submission" date="2014-09" db="EMBL/GenBank/DDBJ databases">
        <title>Genome sequence of the luminous mushroom Mycena chlorophos for searching fungal bioluminescence genes.</title>
        <authorList>
            <person name="Tanaka Y."/>
            <person name="Kasuga D."/>
            <person name="Oba Y."/>
            <person name="Hase S."/>
            <person name="Sato K."/>
            <person name="Oba Y."/>
            <person name="Sakakibara Y."/>
        </authorList>
    </citation>
    <scope>NUCLEOTIDE SEQUENCE</scope>
</reference>
<evidence type="ECO:0000256" key="1">
    <source>
        <dbReference type="SAM" id="MobiDB-lite"/>
    </source>
</evidence>
<organism evidence="2 3">
    <name type="scientific">Mycena chlorophos</name>
    <name type="common">Agaric fungus</name>
    <name type="synonym">Agaricus chlorophos</name>
    <dbReference type="NCBI Taxonomy" id="658473"/>
    <lineage>
        <taxon>Eukaryota</taxon>
        <taxon>Fungi</taxon>
        <taxon>Dikarya</taxon>
        <taxon>Basidiomycota</taxon>
        <taxon>Agaricomycotina</taxon>
        <taxon>Agaricomycetes</taxon>
        <taxon>Agaricomycetidae</taxon>
        <taxon>Agaricales</taxon>
        <taxon>Marasmiineae</taxon>
        <taxon>Mycenaceae</taxon>
        <taxon>Mycena</taxon>
    </lineage>
</organism>
<evidence type="ECO:0000313" key="2">
    <source>
        <dbReference type="EMBL" id="GAT58072.1"/>
    </source>
</evidence>
<protein>
    <recommendedName>
        <fullName evidence="4">Tafazzin family protein</fullName>
    </recommendedName>
</protein>
<keyword evidence="3" id="KW-1185">Reference proteome</keyword>
<evidence type="ECO:0008006" key="4">
    <source>
        <dbReference type="Google" id="ProtNLM"/>
    </source>
</evidence>
<dbReference type="Proteomes" id="UP000815677">
    <property type="component" value="Unassembled WGS sequence"/>
</dbReference>
<dbReference type="EMBL" id="DF849571">
    <property type="protein sequence ID" value="GAT58072.1"/>
    <property type="molecule type" value="Genomic_DNA"/>
</dbReference>
<name>A0ABQ0M5E1_MYCCL</name>
<gene>
    <name evidence="2" type="ORF">MCHLO_14539</name>
</gene>
<proteinExistence type="predicted"/>